<keyword evidence="3" id="KW-1185">Reference proteome</keyword>
<dbReference type="EMBL" id="JAOCQI010000002">
    <property type="protein sequence ID" value="MCT7312084.1"/>
    <property type="molecule type" value="Genomic_DNA"/>
</dbReference>
<dbReference type="RefSeq" id="WP_260781035.1">
    <property type="nucleotide sequence ID" value="NZ_JAOCQI010000002.1"/>
</dbReference>
<dbReference type="Proteomes" id="UP001164420">
    <property type="component" value="Unassembled WGS sequence"/>
</dbReference>
<organism evidence="2 3">
    <name type="scientific">Ralstonia mojiangensis</name>
    <dbReference type="NCBI Taxonomy" id="2953895"/>
    <lineage>
        <taxon>Bacteria</taxon>
        <taxon>Pseudomonadati</taxon>
        <taxon>Pseudomonadota</taxon>
        <taxon>Betaproteobacteria</taxon>
        <taxon>Burkholderiales</taxon>
        <taxon>Burkholderiaceae</taxon>
        <taxon>Ralstonia</taxon>
    </lineage>
</organism>
<proteinExistence type="predicted"/>
<name>A0ABT2LBQ6_9RALS</name>
<reference evidence="2 3" key="1">
    <citation type="journal article" date="2023" name="Front. Microbiol.">
        <title>Ralstonia chuxiongensis sp. nov., Ralstonia mojiangensis sp. nov., and Ralstonia soli sp. nov., isolated from tobacco fields, are three novel species in the family Burkholderiaceae.</title>
        <authorList>
            <person name="Lu C.H."/>
            <person name="Zhang Y.Y."/>
            <person name="Jiang N."/>
            <person name="Chen W."/>
            <person name="Shao X."/>
            <person name="Zhao Z.M."/>
            <person name="Lu W.L."/>
            <person name="Hu X."/>
            <person name="Xi Y.X."/>
            <person name="Zou S.Y."/>
            <person name="Wei Q.J."/>
            <person name="Lin Z.L."/>
            <person name="Gong L."/>
            <person name="Gai X.T."/>
            <person name="Zhang L.Q."/>
            <person name="Li J.Y."/>
            <person name="Jin Y."/>
            <person name="Xia Z.Y."/>
        </authorList>
    </citation>
    <scope>NUCLEOTIDE SEQUENCE [LARGE SCALE GENOMIC DNA]</scope>
    <source>
        <strain evidence="2 3">22TCJT01-1</strain>
    </source>
</reference>
<sequence>MPKMTREQYTTYRWHLVWLLMAWVVFALAFYMIWQHTGTVVRCILGVIGYVFVPDISIIEGIFTSYETYAAPYEKAANK</sequence>
<gene>
    <name evidence="2" type="ORF">N5J06_14060</name>
</gene>
<evidence type="ECO:0000313" key="2">
    <source>
        <dbReference type="EMBL" id="MCT7312084.1"/>
    </source>
</evidence>
<keyword evidence="1" id="KW-0472">Membrane</keyword>
<feature type="transmembrane region" description="Helical" evidence="1">
    <location>
        <begin position="12"/>
        <end position="34"/>
    </location>
</feature>
<comment type="caution">
    <text evidence="2">The sequence shown here is derived from an EMBL/GenBank/DDBJ whole genome shotgun (WGS) entry which is preliminary data.</text>
</comment>
<keyword evidence="1" id="KW-0812">Transmembrane</keyword>
<evidence type="ECO:0008006" key="4">
    <source>
        <dbReference type="Google" id="ProtNLM"/>
    </source>
</evidence>
<keyword evidence="1" id="KW-1133">Transmembrane helix</keyword>
<protein>
    <recommendedName>
        <fullName evidence="4">Transmembrane protein</fullName>
    </recommendedName>
</protein>
<evidence type="ECO:0000256" key="1">
    <source>
        <dbReference type="SAM" id="Phobius"/>
    </source>
</evidence>
<accession>A0ABT2LBQ6</accession>
<evidence type="ECO:0000313" key="3">
    <source>
        <dbReference type="Proteomes" id="UP001164420"/>
    </source>
</evidence>